<reference evidence="8" key="1">
    <citation type="journal article" date="2014" name="Int. J. Syst. Evol. Microbiol.">
        <title>Complete genome sequence of Corynebacterium casei LMG S-19264T (=DSM 44701T), isolated from a smear-ripened cheese.</title>
        <authorList>
            <consortium name="US DOE Joint Genome Institute (JGI-PGF)"/>
            <person name="Walter F."/>
            <person name="Albersmeier A."/>
            <person name="Kalinowski J."/>
            <person name="Ruckert C."/>
        </authorList>
    </citation>
    <scope>NUCLEOTIDE SEQUENCE</scope>
    <source>
        <strain evidence="8">CGMCC 1.12195</strain>
    </source>
</reference>
<accession>A0A917MDJ4</accession>
<dbReference type="PROSITE" id="PS51257">
    <property type="entry name" value="PROKAR_LIPOPROTEIN"/>
    <property type="match status" value="1"/>
</dbReference>
<dbReference type="EMBL" id="BMER01000005">
    <property type="protein sequence ID" value="GGG99104.1"/>
    <property type="molecule type" value="Genomic_DNA"/>
</dbReference>
<evidence type="ECO:0000256" key="2">
    <source>
        <dbReference type="ARBA" id="ARBA00006275"/>
    </source>
</evidence>
<dbReference type="GO" id="GO:0009279">
    <property type="term" value="C:cell outer membrane"/>
    <property type="evidence" value="ECO:0007669"/>
    <property type="project" value="UniProtKB-SubCell"/>
</dbReference>
<reference evidence="8" key="2">
    <citation type="submission" date="2020-09" db="EMBL/GenBank/DDBJ databases">
        <authorList>
            <person name="Sun Q."/>
            <person name="Zhou Y."/>
        </authorList>
    </citation>
    <scope>NUCLEOTIDE SEQUENCE</scope>
    <source>
        <strain evidence="8">CGMCC 1.12195</strain>
    </source>
</reference>
<feature type="domain" description="RagB/SusD" evidence="7">
    <location>
        <begin position="263"/>
        <end position="533"/>
    </location>
</feature>
<comment type="similarity">
    <text evidence="2">Belongs to the SusD family.</text>
</comment>
<proteinExistence type="inferred from homology"/>
<keyword evidence="4" id="KW-0472">Membrane</keyword>
<evidence type="ECO:0000256" key="3">
    <source>
        <dbReference type="ARBA" id="ARBA00022729"/>
    </source>
</evidence>
<evidence type="ECO:0000313" key="8">
    <source>
        <dbReference type="EMBL" id="GGG99104.1"/>
    </source>
</evidence>
<comment type="caution">
    <text evidence="8">The sequence shown here is derived from an EMBL/GenBank/DDBJ whole genome shotgun (WGS) entry which is preliminary data.</text>
</comment>
<dbReference type="RefSeq" id="WP_188507737.1">
    <property type="nucleotide sequence ID" value="NZ_BMER01000005.1"/>
</dbReference>
<dbReference type="Proteomes" id="UP000660862">
    <property type="component" value="Unassembled WGS sequence"/>
</dbReference>
<comment type="subcellular location">
    <subcellularLocation>
        <location evidence="1">Cell outer membrane</location>
    </subcellularLocation>
</comment>
<name>A0A917MDJ4_9SPHI</name>
<keyword evidence="9" id="KW-1185">Reference proteome</keyword>
<evidence type="ECO:0000256" key="4">
    <source>
        <dbReference type="ARBA" id="ARBA00023136"/>
    </source>
</evidence>
<dbReference type="AlphaFoldDB" id="A0A917MDJ4"/>
<keyword evidence="5" id="KW-0998">Cell outer membrane</keyword>
<evidence type="ECO:0000313" key="9">
    <source>
        <dbReference type="Proteomes" id="UP000660862"/>
    </source>
</evidence>
<evidence type="ECO:0000256" key="1">
    <source>
        <dbReference type="ARBA" id="ARBA00004442"/>
    </source>
</evidence>
<dbReference type="SUPFAM" id="SSF48452">
    <property type="entry name" value="TPR-like"/>
    <property type="match status" value="1"/>
</dbReference>
<dbReference type="Gene3D" id="1.25.40.390">
    <property type="match status" value="1"/>
</dbReference>
<feature type="signal peptide" evidence="6">
    <location>
        <begin position="1"/>
        <end position="20"/>
    </location>
</feature>
<organism evidence="8 9">
    <name type="scientific">Parapedobacter pyrenivorans</name>
    <dbReference type="NCBI Taxonomy" id="1305674"/>
    <lineage>
        <taxon>Bacteria</taxon>
        <taxon>Pseudomonadati</taxon>
        <taxon>Bacteroidota</taxon>
        <taxon>Sphingobacteriia</taxon>
        <taxon>Sphingobacteriales</taxon>
        <taxon>Sphingobacteriaceae</taxon>
        <taxon>Parapedobacter</taxon>
    </lineage>
</organism>
<feature type="chain" id="PRO_5037287735" evidence="6">
    <location>
        <begin position="21"/>
        <end position="533"/>
    </location>
</feature>
<evidence type="ECO:0000259" key="7">
    <source>
        <dbReference type="Pfam" id="PF07980"/>
    </source>
</evidence>
<gene>
    <name evidence="8" type="ORF">GCM10007415_38530</name>
</gene>
<sequence>MKRKTLFVFFAVLAFTSCESFLDKTDPTATSFDEFFNDEEDLRRVVYSSYLDVFTSPGERPILFYMEDGKSDNAYSRVEGDHHQRIANGNINSNTQAFLYYYELQMKHMGRLNTFIANAEIPYVEDESVRIKYKSVLEALRIWHYFKLTTRWGAVPFYLEPATIEDAQQPPTPKEEILNTIFPLAEEIAERLPEEEYTSDKYMFNQYSLKALIMRYALYNGRYELAARMAKEVMESGNYNLHPSYGDLFQYEAASDNNEFVIHFDMASHANSATNSFQHLGPHYRTGNGQSYLVPLKSLVDTYWTKQGRLIDECPIHTKQAYELDPTLNRDPRYSASIMGHGDQFYGETIDIYNENNPMYYENQRASRSGYWFRKFVDETDAFRGGGNMDFPLLRYAEVLLSYAEAKIMMEDFDDLAKQCINDIRRRAGLDMTVADVTLPEYDSYTQDQWIALIRNERRIELAGEGVRYDDIIRWRIAENVLNQPALGHTRLINGQPVSLKIEDRSFAPHNYLWPFHENSLKVEPGLIQNPNY</sequence>
<dbReference type="InterPro" id="IPR012944">
    <property type="entry name" value="SusD_RagB_dom"/>
</dbReference>
<dbReference type="Pfam" id="PF07980">
    <property type="entry name" value="SusD_RagB"/>
    <property type="match status" value="1"/>
</dbReference>
<evidence type="ECO:0000256" key="5">
    <source>
        <dbReference type="ARBA" id="ARBA00023237"/>
    </source>
</evidence>
<keyword evidence="3 6" id="KW-0732">Signal</keyword>
<protein>
    <submittedName>
        <fullName evidence="8">Membrane protein</fullName>
    </submittedName>
</protein>
<evidence type="ECO:0000256" key="6">
    <source>
        <dbReference type="SAM" id="SignalP"/>
    </source>
</evidence>
<dbReference type="InterPro" id="IPR011990">
    <property type="entry name" value="TPR-like_helical_dom_sf"/>
</dbReference>